<dbReference type="Proteomes" id="UP000609121">
    <property type="component" value="Unassembled WGS sequence"/>
</dbReference>
<dbReference type="Pfam" id="PF06299">
    <property type="entry name" value="DUF1045"/>
    <property type="match status" value="1"/>
</dbReference>
<evidence type="ECO:0000313" key="1">
    <source>
        <dbReference type="EMBL" id="MBE3637507.1"/>
    </source>
</evidence>
<dbReference type="Gene3D" id="3.90.1140.10">
    <property type="entry name" value="Cyclic phosphodiesterase"/>
    <property type="match status" value="1"/>
</dbReference>
<dbReference type="InterPro" id="IPR009389">
    <property type="entry name" value="DUF1045"/>
</dbReference>
<gene>
    <name evidence="1" type="ORF">ICN82_04730</name>
</gene>
<comment type="caution">
    <text evidence="1">The sequence shown here is derived from an EMBL/GenBank/DDBJ whole genome shotgun (WGS) entry which is preliminary data.</text>
</comment>
<organism evidence="1 2">
    <name type="scientific">Mangrovicoccus algicola</name>
    <dbReference type="NCBI Taxonomy" id="2771008"/>
    <lineage>
        <taxon>Bacteria</taxon>
        <taxon>Pseudomonadati</taxon>
        <taxon>Pseudomonadota</taxon>
        <taxon>Alphaproteobacteria</taxon>
        <taxon>Rhodobacterales</taxon>
        <taxon>Paracoccaceae</taxon>
        <taxon>Mangrovicoccus</taxon>
    </lineage>
</organism>
<dbReference type="NCBIfam" id="TIGR03223">
    <property type="entry name" value="Phn_opern_protn"/>
    <property type="match status" value="1"/>
</dbReference>
<dbReference type="RefSeq" id="WP_193180197.1">
    <property type="nucleotide sequence ID" value="NZ_JACVXA010000009.1"/>
</dbReference>
<protein>
    <submittedName>
        <fullName evidence="1">DUF1045 domain-containing protein</fullName>
    </submittedName>
</protein>
<reference evidence="1" key="1">
    <citation type="submission" date="2020-09" db="EMBL/GenBank/DDBJ databases">
        <title>A novel bacterium of genus Mangrovicoccus, isolated from South China Sea.</title>
        <authorList>
            <person name="Huang H."/>
            <person name="Mo K."/>
            <person name="Hu Y."/>
        </authorList>
    </citation>
    <scope>NUCLEOTIDE SEQUENCE</scope>
    <source>
        <strain evidence="1">HB182678</strain>
    </source>
</reference>
<accession>A0A8J6YTZ6</accession>
<sequence length="234" mass="25705">MTDFQRYAVYYLPPEGALAEFGASWLGWDAAEGRAVPHPADLDPGLDIAALTATPRRYGFHATIKPPFRLAAGRSARELSIAFHDFCARQQPVMLERLELTRLGGFLALTPPGDTGALARLAAAAVRDLDGFRAPAPEAELARRRGAGLSPRQEENLARWGYPHVMEEFRFHMTLSGRIADAQQRARLQAALAPVLEPILPAPFGIDTLCLVGADAEDRFRLIERLQLRGQPES</sequence>
<dbReference type="EMBL" id="JACVXA010000009">
    <property type="protein sequence ID" value="MBE3637507.1"/>
    <property type="molecule type" value="Genomic_DNA"/>
</dbReference>
<keyword evidence="2" id="KW-1185">Reference proteome</keyword>
<name>A0A8J6YTZ6_9RHOB</name>
<evidence type="ECO:0000313" key="2">
    <source>
        <dbReference type="Proteomes" id="UP000609121"/>
    </source>
</evidence>
<dbReference type="AlphaFoldDB" id="A0A8J6YTZ6"/>
<proteinExistence type="predicted"/>
<dbReference type="PIRSF" id="PIRSF033328">
    <property type="entry name" value="Phest_Mll4975"/>
    <property type="match status" value="1"/>
</dbReference>